<dbReference type="InterPro" id="IPR014004">
    <property type="entry name" value="Transpt-assoc_nodulatn_dom_bac"/>
</dbReference>
<accession>A0A4R5DW61</accession>
<dbReference type="AlphaFoldDB" id="A0A4R5DW61"/>
<organism evidence="2 3">
    <name type="scientific">Dyadobacter psychrotolerans</name>
    <dbReference type="NCBI Taxonomy" id="2541721"/>
    <lineage>
        <taxon>Bacteria</taxon>
        <taxon>Pseudomonadati</taxon>
        <taxon>Bacteroidota</taxon>
        <taxon>Cytophagia</taxon>
        <taxon>Cytophagales</taxon>
        <taxon>Spirosomataceae</taxon>
        <taxon>Dyadobacter</taxon>
    </lineage>
</organism>
<proteinExistence type="predicted"/>
<gene>
    <name evidence="2" type="ORF">E0F88_00770</name>
</gene>
<name>A0A4R5DW61_9BACT</name>
<feature type="domain" description="BON" evidence="1">
    <location>
        <begin position="79"/>
        <end position="147"/>
    </location>
</feature>
<dbReference type="SMART" id="SM00749">
    <property type="entry name" value="BON"/>
    <property type="match status" value="3"/>
</dbReference>
<feature type="domain" description="BON" evidence="1">
    <location>
        <begin position="150"/>
        <end position="218"/>
    </location>
</feature>
<evidence type="ECO:0000313" key="2">
    <source>
        <dbReference type="EMBL" id="TDE18117.1"/>
    </source>
</evidence>
<reference evidence="2 3" key="1">
    <citation type="submission" date="2019-03" db="EMBL/GenBank/DDBJ databases">
        <title>Dyadobacter AR-3-6 sp. nov., isolated from arctic soil.</title>
        <authorList>
            <person name="Chaudhary D.K."/>
        </authorList>
    </citation>
    <scope>NUCLEOTIDE SEQUENCE [LARGE SCALE GENOMIC DNA]</scope>
    <source>
        <strain evidence="2 3">AR-3-6</strain>
    </source>
</reference>
<sequence length="224" mass="25273">MKTNEELQKDVQDAIKWEPLLKAAEIGVTAKDGVITLSGIVDSYAKKSEAEAAAKTVAGVKVVVEQIEIKTYSELNHRDDIDLANELLKVYNWNWEIPNDRVKVRVENGWVTIEGEVQWNYQREAAERIINKLIGIKGVSNNITIKSEPHDEIEKMAIESALARNWSIKEQDIHVNVANNKVILTGTVGSWYEKDEAERQAWKAPGVEIVDNDIVVAYDYSLVD</sequence>
<feature type="domain" description="BON" evidence="1">
    <location>
        <begin position="3"/>
        <end position="71"/>
    </location>
</feature>
<dbReference type="InterPro" id="IPR007055">
    <property type="entry name" value="BON_dom"/>
</dbReference>
<evidence type="ECO:0000313" key="3">
    <source>
        <dbReference type="Proteomes" id="UP000294850"/>
    </source>
</evidence>
<dbReference type="PROSITE" id="PS50914">
    <property type="entry name" value="BON"/>
    <property type="match status" value="3"/>
</dbReference>
<comment type="caution">
    <text evidence="2">The sequence shown here is derived from an EMBL/GenBank/DDBJ whole genome shotgun (WGS) entry which is preliminary data.</text>
</comment>
<dbReference type="PANTHER" id="PTHR34606:SF15">
    <property type="entry name" value="BON DOMAIN-CONTAINING PROTEIN"/>
    <property type="match status" value="1"/>
</dbReference>
<dbReference type="PANTHER" id="PTHR34606">
    <property type="entry name" value="BON DOMAIN-CONTAINING PROTEIN"/>
    <property type="match status" value="1"/>
</dbReference>
<keyword evidence="3" id="KW-1185">Reference proteome</keyword>
<dbReference type="Pfam" id="PF04972">
    <property type="entry name" value="BON"/>
    <property type="match status" value="3"/>
</dbReference>
<dbReference type="InterPro" id="IPR051686">
    <property type="entry name" value="Lipoprotein_DolP"/>
</dbReference>
<protein>
    <submittedName>
        <fullName evidence="2">BON domain-containing protein</fullName>
    </submittedName>
</protein>
<dbReference type="EMBL" id="SMFL01000001">
    <property type="protein sequence ID" value="TDE18117.1"/>
    <property type="molecule type" value="Genomic_DNA"/>
</dbReference>
<evidence type="ECO:0000259" key="1">
    <source>
        <dbReference type="PROSITE" id="PS50914"/>
    </source>
</evidence>
<dbReference type="RefSeq" id="WP_131955717.1">
    <property type="nucleotide sequence ID" value="NZ_SMFL01000001.1"/>
</dbReference>
<dbReference type="OrthoDB" id="870892at2"/>
<dbReference type="Gene3D" id="3.30.1340.30">
    <property type="match status" value="3"/>
</dbReference>
<dbReference type="Proteomes" id="UP000294850">
    <property type="component" value="Unassembled WGS sequence"/>
</dbReference>